<dbReference type="PANTHER" id="PTHR10334">
    <property type="entry name" value="CYSTEINE-RICH SECRETORY PROTEIN-RELATED"/>
    <property type="match status" value="1"/>
</dbReference>
<name>A0ABR2ZM16_9AGAR</name>
<dbReference type="SUPFAM" id="SSF55797">
    <property type="entry name" value="PR-1-like"/>
    <property type="match status" value="1"/>
</dbReference>
<dbReference type="InterPro" id="IPR035940">
    <property type="entry name" value="CAP_sf"/>
</dbReference>
<dbReference type="InterPro" id="IPR001283">
    <property type="entry name" value="CRISP-related"/>
</dbReference>
<keyword evidence="3" id="KW-1185">Reference proteome</keyword>
<dbReference type="Gene3D" id="3.40.33.10">
    <property type="entry name" value="CAP"/>
    <property type="match status" value="1"/>
</dbReference>
<organism evidence="2 3">
    <name type="scientific">Marasmius tenuissimus</name>
    <dbReference type="NCBI Taxonomy" id="585030"/>
    <lineage>
        <taxon>Eukaryota</taxon>
        <taxon>Fungi</taxon>
        <taxon>Dikarya</taxon>
        <taxon>Basidiomycota</taxon>
        <taxon>Agaricomycotina</taxon>
        <taxon>Agaricomycetes</taxon>
        <taxon>Agaricomycetidae</taxon>
        <taxon>Agaricales</taxon>
        <taxon>Marasmiineae</taxon>
        <taxon>Marasmiaceae</taxon>
        <taxon>Marasmius</taxon>
    </lineage>
</organism>
<dbReference type="InterPro" id="IPR014044">
    <property type="entry name" value="CAP_dom"/>
</dbReference>
<dbReference type="PRINTS" id="PR00838">
    <property type="entry name" value="V5ALLERGEN"/>
</dbReference>
<proteinExistence type="predicted"/>
<dbReference type="Proteomes" id="UP001437256">
    <property type="component" value="Unassembled WGS sequence"/>
</dbReference>
<sequence>MAIQPRAPILTDVLDAHNSFRAQHGAAPLMWNDTLANAAETFANKCVFQTSGGPYGENVAAGAGGGYNAMRAVQSWMAGACFFRVKAKYDPKNPTGNQEALAFTQMVWKNTTMVGCAAAQCGDKLFGSNFPSSMLVVCEYYAPGNVNGQFSQNVQP</sequence>
<dbReference type="Pfam" id="PF00188">
    <property type="entry name" value="CAP"/>
    <property type="match status" value="1"/>
</dbReference>
<protein>
    <recommendedName>
        <fullName evidence="1">SCP domain-containing protein</fullName>
    </recommendedName>
</protein>
<dbReference type="EMBL" id="JBBXMP010000101">
    <property type="protein sequence ID" value="KAL0062621.1"/>
    <property type="molecule type" value="Genomic_DNA"/>
</dbReference>
<feature type="domain" description="SCP" evidence="1">
    <location>
        <begin position="8"/>
        <end position="148"/>
    </location>
</feature>
<comment type="caution">
    <text evidence="2">The sequence shown here is derived from an EMBL/GenBank/DDBJ whole genome shotgun (WGS) entry which is preliminary data.</text>
</comment>
<evidence type="ECO:0000313" key="3">
    <source>
        <dbReference type="Proteomes" id="UP001437256"/>
    </source>
</evidence>
<dbReference type="PRINTS" id="PR00837">
    <property type="entry name" value="V5TPXLIKE"/>
</dbReference>
<evidence type="ECO:0000259" key="1">
    <source>
        <dbReference type="SMART" id="SM00198"/>
    </source>
</evidence>
<gene>
    <name evidence="2" type="ORF">AAF712_010555</name>
</gene>
<dbReference type="SMART" id="SM00198">
    <property type="entry name" value="SCP"/>
    <property type="match status" value="1"/>
</dbReference>
<accession>A0ABR2ZM16</accession>
<reference evidence="2 3" key="1">
    <citation type="submission" date="2024-05" db="EMBL/GenBank/DDBJ databases">
        <title>A draft genome resource for the thread blight pathogen Marasmius tenuissimus strain MS-2.</title>
        <authorList>
            <person name="Yulfo-Soto G.E."/>
            <person name="Baruah I.K."/>
            <person name="Amoako-Attah I."/>
            <person name="Bukari Y."/>
            <person name="Meinhardt L.W."/>
            <person name="Bailey B.A."/>
            <person name="Cohen S.P."/>
        </authorList>
    </citation>
    <scope>NUCLEOTIDE SEQUENCE [LARGE SCALE GENOMIC DNA]</scope>
    <source>
        <strain evidence="2 3">MS-2</strain>
    </source>
</reference>
<dbReference type="InterPro" id="IPR002413">
    <property type="entry name" value="V5_allergen-like"/>
</dbReference>
<evidence type="ECO:0000313" key="2">
    <source>
        <dbReference type="EMBL" id="KAL0062621.1"/>
    </source>
</evidence>